<dbReference type="STRING" id="1219043.SCH01S_16_00980"/>
<dbReference type="EMBL" id="BBWU01000016">
    <property type="protein sequence ID" value="GAO38579.1"/>
    <property type="molecule type" value="Genomic_DNA"/>
</dbReference>
<name>A0A0E9MM27_9SPHN</name>
<dbReference type="Proteomes" id="UP000033202">
    <property type="component" value="Unassembled WGS sequence"/>
</dbReference>
<organism evidence="3 4">
    <name type="scientific">Sphingomonas changbaiensis NBRC 104936</name>
    <dbReference type="NCBI Taxonomy" id="1219043"/>
    <lineage>
        <taxon>Bacteria</taxon>
        <taxon>Pseudomonadati</taxon>
        <taxon>Pseudomonadota</taxon>
        <taxon>Alphaproteobacteria</taxon>
        <taxon>Sphingomonadales</taxon>
        <taxon>Sphingomonadaceae</taxon>
        <taxon>Sphingomonas</taxon>
    </lineage>
</organism>
<feature type="region of interest" description="Disordered" evidence="1">
    <location>
        <begin position="1"/>
        <end position="33"/>
    </location>
</feature>
<reference evidence="3 4" key="1">
    <citation type="submission" date="2015-04" db="EMBL/GenBank/DDBJ databases">
        <title>Whole genome shotgun sequence of Sphingomonas changbaiensis NBRC 104936.</title>
        <authorList>
            <person name="Katano-Makiyama Y."/>
            <person name="Hosoyama A."/>
            <person name="Hashimoto M."/>
            <person name="Noguchi M."/>
            <person name="Tsuchikane K."/>
            <person name="Ohji S."/>
            <person name="Yamazoe A."/>
            <person name="Ichikawa N."/>
            <person name="Kimura A."/>
            <person name="Fujita N."/>
        </authorList>
    </citation>
    <scope>NUCLEOTIDE SEQUENCE [LARGE SCALE GENOMIC DNA]</scope>
    <source>
        <strain evidence="3 4">NBRC 104936</strain>
    </source>
</reference>
<evidence type="ECO:0000256" key="2">
    <source>
        <dbReference type="SAM" id="Phobius"/>
    </source>
</evidence>
<keyword evidence="2" id="KW-0812">Transmembrane</keyword>
<dbReference type="RefSeq" id="WP_157032783.1">
    <property type="nucleotide sequence ID" value="NZ_BBWU01000016.1"/>
</dbReference>
<evidence type="ECO:0000313" key="4">
    <source>
        <dbReference type="Proteomes" id="UP000033202"/>
    </source>
</evidence>
<dbReference type="AlphaFoldDB" id="A0A0E9MM27"/>
<feature type="compositionally biased region" description="Low complexity" evidence="1">
    <location>
        <begin position="13"/>
        <end position="28"/>
    </location>
</feature>
<proteinExistence type="predicted"/>
<keyword evidence="2" id="KW-1133">Transmembrane helix</keyword>
<evidence type="ECO:0000313" key="3">
    <source>
        <dbReference type="EMBL" id="GAO38579.1"/>
    </source>
</evidence>
<evidence type="ECO:0000256" key="1">
    <source>
        <dbReference type="SAM" id="MobiDB-lite"/>
    </source>
</evidence>
<comment type="caution">
    <text evidence="3">The sequence shown here is derived from an EMBL/GenBank/DDBJ whole genome shotgun (WGS) entry which is preliminary data.</text>
</comment>
<sequence>MSSLDETRIGSETTPGSAPADDAAGGPTEKPVNEIVKSAQEAKDGEERAPDENNRGAWIAAGVGVGIGSAALVAALLYANRDKGRGNKK</sequence>
<gene>
    <name evidence="3" type="ORF">SCH01S_16_00980</name>
</gene>
<keyword evidence="4" id="KW-1185">Reference proteome</keyword>
<keyword evidence="2" id="KW-0472">Membrane</keyword>
<protein>
    <submittedName>
        <fullName evidence="3">Uncharacterized protein</fullName>
    </submittedName>
</protein>
<accession>A0A0E9MM27</accession>
<feature type="transmembrane region" description="Helical" evidence="2">
    <location>
        <begin position="57"/>
        <end position="79"/>
    </location>
</feature>